<keyword evidence="1" id="KW-0472">Membrane</keyword>
<sequence>MGRFIVAVFVIIAIIPAVVLARLWFAAAGRRTMDYEALSFLRPTAEADATMAASVRRRGRSSYLGVAVALVVVVIMGVYGGESTVFFWIPTLVIGGVFGVLIGTAVPLRVKWKLTSGKRPINVSELGWAMRVTALVGSGVAVVGYLDSAPRFLLTSGCTIQTSSGPSDSVSLTILGLVVLAWLVGEAALLRLVPGRRIPVDGADVMVDDAARSAIAHTAVGAVTLLSLGSLAIVGIGTGLSASANGCGNGAVGAGLLTLGLAAAIAAVLIAGFLIQWGIQLRKIAEYVHRAASEDAVPSGR</sequence>
<keyword evidence="1" id="KW-1133">Transmembrane helix</keyword>
<accession>A0A2T0ZZZ8</accession>
<feature type="transmembrane region" description="Helical" evidence="1">
    <location>
        <begin position="128"/>
        <end position="146"/>
    </location>
</feature>
<feature type="transmembrane region" description="Helical" evidence="1">
    <location>
        <begin position="214"/>
        <end position="240"/>
    </location>
</feature>
<feature type="transmembrane region" description="Helical" evidence="1">
    <location>
        <begin position="252"/>
        <end position="275"/>
    </location>
</feature>
<comment type="caution">
    <text evidence="2">The sequence shown here is derived from an EMBL/GenBank/DDBJ whole genome shotgun (WGS) entry which is preliminary data.</text>
</comment>
<feature type="transmembrane region" description="Helical" evidence="1">
    <location>
        <begin position="6"/>
        <end position="25"/>
    </location>
</feature>
<evidence type="ECO:0000313" key="2">
    <source>
        <dbReference type="EMBL" id="PRZ41920.1"/>
    </source>
</evidence>
<keyword evidence="3" id="KW-1185">Reference proteome</keyword>
<organism evidence="2 3">
    <name type="scientific">Antricoccus suffuscus</name>
    <dbReference type="NCBI Taxonomy" id="1629062"/>
    <lineage>
        <taxon>Bacteria</taxon>
        <taxon>Bacillati</taxon>
        <taxon>Actinomycetota</taxon>
        <taxon>Actinomycetes</taxon>
        <taxon>Geodermatophilales</taxon>
        <taxon>Antricoccaceae</taxon>
        <taxon>Antricoccus</taxon>
    </lineage>
</organism>
<gene>
    <name evidence="2" type="ORF">CLV47_10746</name>
</gene>
<reference evidence="2 3" key="1">
    <citation type="submission" date="2018-03" db="EMBL/GenBank/DDBJ databases">
        <title>Genomic Encyclopedia of Archaeal and Bacterial Type Strains, Phase II (KMG-II): from individual species to whole genera.</title>
        <authorList>
            <person name="Goeker M."/>
        </authorList>
    </citation>
    <scope>NUCLEOTIDE SEQUENCE [LARGE SCALE GENOMIC DNA]</scope>
    <source>
        <strain evidence="2 3">DSM 100065</strain>
    </source>
</reference>
<dbReference type="RefSeq" id="WP_146135346.1">
    <property type="nucleotide sequence ID" value="NZ_PVUE01000007.1"/>
</dbReference>
<evidence type="ECO:0000313" key="3">
    <source>
        <dbReference type="Proteomes" id="UP000237752"/>
    </source>
</evidence>
<feature type="transmembrane region" description="Helical" evidence="1">
    <location>
        <begin position="61"/>
        <end position="79"/>
    </location>
</feature>
<feature type="transmembrane region" description="Helical" evidence="1">
    <location>
        <begin position="172"/>
        <end position="193"/>
    </location>
</feature>
<dbReference type="EMBL" id="PVUE01000007">
    <property type="protein sequence ID" value="PRZ41920.1"/>
    <property type="molecule type" value="Genomic_DNA"/>
</dbReference>
<proteinExistence type="predicted"/>
<dbReference type="Proteomes" id="UP000237752">
    <property type="component" value="Unassembled WGS sequence"/>
</dbReference>
<keyword evidence="1" id="KW-0812">Transmembrane</keyword>
<protein>
    <submittedName>
        <fullName evidence="2">Uncharacterized protein</fullName>
    </submittedName>
</protein>
<name>A0A2T0ZZZ8_9ACTN</name>
<evidence type="ECO:0000256" key="1">
    <source>
        <dbReference type="SAM" id="Phobius"/>
    </source>
</evidence>
<feature type="transmembrane region" description="Helical" evidence="1">
    <location>
        <begin position="85"/>
        <end position="108"/>
    </location>
</feature>
<dbReference type="AlphaFoldDB" id="A0A2T0ZZZ8"/>